<organism evidence="1 2">
    <name type="scientific">Bordetella petrii (strain ATCC BAA-461 / DSM 12804 / CCUG 43448 / CIP 107267 / Se-1111R)</name>
    <dbReference type="NCBI Taxonomy" id="340100"/>
    <lineage>
        <taxon>Bacteria</taxon>
        <taxon>Pseudomonadati</taxon>
        <taxon>Pseudomonadota</taxon>
        <taxon>Betaproteobacteria</taxon>
        <taxon>Burkholderiales</taxon>
        <taxon>Alcaligenaceae</taxon>
        <taxon>Bordetella</taxon>
    </lineage>
</organism>
<dbReference type="EMBL" id="AM902716">
    <property type="protein sequence ID" value="CAP43197.1"/>
    <property type="molecule type" value="Genomic_DNA"/>
</dbReference>
<dbReference type="eggNOG" id="ENOG5032UKC">
    <property type="taxonomic scope" value="Bacteria"/>
</dbReference>
<dbReference type="KEGG" id="bpt:Bpet2855"/>
<sequence length="147" mass="14301">MRLLPSLSLPYAPRALRVLAIAATAAGAGLWGAILLAPQPADLPPALAAAPEPVSDTQALAALFGQDRAIDTQVAVLGLIAAGAQGSAVLSVDGGPARAYRVGAQIAPGLALADVSPAGIELDRNGARVSAAAPARAAAPPGIVPAP</sequence>
<protein>
    <submittedName>
        <fullName evidence="1">Secreted protein</fullName>
    </submittedName>
</protein>
<gene>
    <name evidence="1" type="ordered locus">Bpet2855</name>
</gene>
<keyword evidence="2" id="KW-1185">Reference proteome</keyword>
<proteinExistence type="predicted"/>
<dbReference type="Proteomes" id="UP000001225">
    <property type="component" value="Chromosome"/>
</dbReference>
<accession>A9IRN5</accession>
<evidence type="ECO:0000313" key="2">
    <source>
        <dbReference type="Proteomes" id="UP000001225"/>
    </source>
</evidence>
<reference evidence="1 2" key="1">
    <citation type="journal article" date="2008" name="BMC Genomics">
        <title>The missing link: Bordetella petrii is endowed with both the metabolic versatility of environmental bacteria and virulence traits of pathogenic Bordetellae.</title>
        <authorList>
            <person name="Gross R."/>
            <person name="Guzman C.A."/>
            <person name="Sebaihia M."/>
            <person name="Martins Dos Santos V.A."/>
            <person name="Pieper D.H."/>
            <person name="Koebnik R."/>
            <person name="Lechner M."/>
            <person name="Bartels D."/>
            <person name="Buhrmester J."/>
            <person name="Choudhuri J.V."/>
            <person name="Ebensen T."/>
            <person name="Gaigalat L."/>
            <person name="Herrmann S."/>
            <person name="Khachane A.N."/>
            <person name="Larisch C."/>
            <person name="Link S."/>
            <person name="Linke B."/>
            <person name="Meyer F."/>
            <person name="Mormann S."/>
            <person name="Nakunst D."/>
            <person name="Rueckert C."/>
            <person name="Schneiker-Bekel S."/>
            <person name="Schulze K."/>
            <person name="Vorhoelter F.J."/>
            <person name="Yevsa T."/>
            <person name="Engle J.T."/>
            <person name="Goldman W.E."/>
            <person name="Puehler A."/>
            <person name="Goebel U.B."/>
            <person name="Goesmann A."/>
            <person name="Bloecker H."/>
            <person name="Kaiser O."/>
            <person name="Martinez-Arias R."/>
        </authorList>
    </citation>
    <scope>NUCLEOTIDE SEQUENCE [LARGE SCALE GENOMIC DNA]</scope>
    <source>
        <strain evidence="2">ATCC BAA-461 / DSM 12804 / CCUG 43448 / CIP 107267 / Se-1111R</strain>
    </source>
</reference>
<dbReference type="AlphaFoldDB" id="A9IRN5"/>
<dbReference type="STRING" id="94624.Bpet2855"/>
<name>A9IRN5_BORPD</name>
<evidence type="ECO:0000313" key="1">
    <source>
        <dbReference type="EMBL" id="CAP43197.1"/>
    </source>
</evidence>